<accession>A0A2W7PYN7</accession>
<dbReference type="GO" id="GO:0030170">
    <property type="term" value="F:pyridoxal phosphate binding"/>
    <property type="evidence" value="ECO:0007669"/>
    <property type="project" value="InterPro"/>
</dbReference>
<evidence type="ECO:0000256" key="3">
    <source>
        <dbReference type="PIRSR" id="PIRSR001434-2"/>
    </source>
</evidence>
<dbReference type="InterPro" id="IPR015422">
    <property type="entry name" value="PyrdxlP-dep_Trfase_small"/>
</dbReference>
<organism evidence="5 6">
    <name type="scientific">Roseinatronobacter thiooxidans</name>
    <dbReference type="NCBI Taxonomy" id="121821"/>
    <lineage>
        <taxon>Bacteria</taxon>
        <taxon>Pseudomonadati</taxon>
        <taxon>Pseudomonadota</taxon>
        <taxon>Alphaproteobacteria</taxon>
        <taxon>Rhodobacterales</taxon>
        <taxon>Paracoccaceae</taxon>
        <taxon>Roseinatronobacter</taxon>
    </lineage>
</organism>
<keyword evidence="6" id="KW-1185">Reference proteome</keyword>
<dbReference type="GO" id="GO:0019343">
    <property type="term" value="P:cysteine biosynthetic process via cystathionine"/>
    <property type="evidence" value="ECO:0007669"/>
    <property type="project" value="TreeGrafter"/>
</dbReference>
<dbReference type="PANTHER" id="PTHR11808:SF85">
    <property type="entry name" value="CYSTATHIONINE GAMMA-LYASE-RELATED"/>
    <property type="match status" value="1"/>
</dbReference>
<dbReference type="AlphaFoldDB" id="A0A2W7PYN7"/>
<dbReference type="GO" id="GO:0019346">
    <property type="term" value="P:transsulfuration"/>
    <property type="evidence" value="ECO:0007669"/>
    <property type="project" value="InterPro"/>
</dbReference>
<dbReference type="Pfam" id="PF01053">
    <property type="entry name" value="Cys_Met_Meta_PP"/>
    <property type="match status" value="1"/>
</dbReference>
<dbReference type="NCBIfam" id="NF005758">
    <property type="entry name" value="PRK07582.1"/>
    <property type="match status" value="1"/>
</dbReference>
<dbReference type="STRING" id="121821.GCA_001870675_01395"/>
<evidence type="ECO:0000313" key="5">
    <source>
        <dbReference type="EMBL" id="PZX37027.1"/>
    </source>
</evidence>
<evidence type="ECO:0000256" key="1">
    <source>
        <dbReference type="ARBA" id="ARBA00001933"/>
    </source>
</evidence>
<dbReference type="InterPro" id="IPR015424">
    <property type="entry name" value="PyrdxlP-dep_Trfase"/>
</dbReference>
<reference evidence="5 6" key="1">
    <citation type="submission" date="2018-06" db="EMBL/GenBank/DDBJ databases">
        <title>Genomic Encyclopedia of Archaeal and Bacterial Type Strains, Phase II (KMG-II): from individual species to whole genera.</title>
        <authorList>
            <person name="Goeker M."/>
        </authorList>
    </citation>
    <scope>NUCLEOTIDE SEQUENCE [LARGE SCALE GENOMIC DNA]</scope>
    <source>
        <strain evidence="5 6">DSM 13087</strain>
    </source>
</reference>
<feature type="modified residue" description="N6-(pyridoxal phosphate)lysine" evidence="3">
    <location>
        <position position="196"/>
    </location>
</feature>
<comment type="caution">
    <text evidence="5">The sequence shown here is derived from an EMBL/GenBank/DDBJ whole genome shotgun (WGS) entry which is preliminary data.</text>
</comment>
<dbReference type="PANTHER" id="PTHR11808">
    <property type="entry name" value="TRANS-SULFURATION ENZYME FAMILY MEMBER"/>
    <property type="match status" value="1"/>
</dbReference>
<evidence type="ECO:0000313" key="6">
    <source>
        <dbReference type="Proteomes" id="UP000249364"/>
    </source>
</evidence>
<dbReference type="Gene3D" id="3.40.640.10">
    <property type="entry name" value="Type I PLP-dependent aspartate aminotransferase-like (Major domain)"/>
    <property type="match status" value="1"/>
</dbReference>
<dbReference type="RefSeq" id="WP_071470160.1">
    <property type="nucleotide sequence ID" value="NZ_MEHT01000026.1"/>
</dbReference>
<dbReference type="InterPro" id="IPR000277">
    <property type="entry name" value="Cys/Met-Metab_PyrdxlP-dep_enz"/>
</dbReference>
<dbReference type="Gene3D" id="3.90.1150.10">
    <property type="entry name" value="Aspartate Aminotransferase, domain 1"/>
    <property type="match status" value="1"/>
</dbReference>
<comment type="similarity">
    <text evidence="4">Belongs to the trans-sulfuration enzymes family.</text>
</comment>
<name>A0A2W7PYN7_9RHOB</name>
<dbReference type="SUPFAM" id="SSF53383">
    <property type="entry name" value="PLP-dependent transferases"/>
    <property type="match status" value="1"/>
</dbReference>
<dbReference type="EMBL" id="QKZQ01000023">
    <property type="protein sequence ID" value="PZX37027.1"/>
    <property type="molecule type" value="Genomic_DNA"/>
</dbReference>
<keyword evidence="5" id="KW-0456">Lyase</keyword>
<dbReference type="GO" id="GO:0005737">
    <property type="term" value="C:cytoplasm"/>
    <property type="evidence" value="ECO:0007669"/>
    <property type="project" value="TreeGrafter"/>
</dbReference>
<dbReference type="PIRSF" id="PIRSF001434">
    <property type="entry name" value="CGS"/>
    <property type="match status" value="1"/>
</dbReference>
<protein>
    <submittedName>
        <fullName evidence="5">Cystathionine gamma-lyase</fullName>
    </submittedName>
</protein>
<dbReference type="GO" id="GO:0004123">
    <property type="term" value="F:cystathionine gamma-lyase activity"/>
    <property type="evidence" value="ECO:0007669"/>
    <property type="project" value="TreeGrafter"/>
</dbReference>
<dbReference type="OrthoDB" id="9805807at2"/>
<evidence type="ECO:0000256" key="2">
    <source>
        <dbReference type="ARBA" id="ARBA00022898"/>
    </source>
</evidence>
<dbReference type="Proteomes" id="UP000249364">
    <property type="component" value="Unassembled WGS sequence"/>
</dbReference>
<keyword evidence="2 3" id="KW-0663">Pyridoxal phosphate</keyword>
<proteinExistence type="inferred from homology"/>
<comment type="cofactor">
    <cofactor evidence="1 4">
        <name>pyridoxal 5'-phosphate</name>
        <dbReference type="ChEBI" id="CHEBI:597326"/>
    </cofactor>
</comment>
<sequence length="373" mass="39374">MTAETDARIARLLHHRKAGLALGEPVVPPISVATTFHLPQTQGAVHSYGRAGQPTWDAVEAQLAILEDAEVVSFPSGMAAITAALVCCLRAGARVMIPSDGYYVTRLLGRDMLQVYGVDVIPVPTLEMESADFAGFDVIYIETPSNPGLDTIDIATIATRAHAAGARVIVDNTTMTPLLQRPLDLGADLVVAADTKAPAGHSDALFGHVAGRDAALMARVADWRRQSGSVPGPFEAYLVHRGLETLEVRLSRMCASAALIAERLAQHPAVRGLRYPGLAGDPAHKAVGGQMANGGFLIGFELADAATAEHFLARCPLIEQATSFGGVHSAAERRARWGDNVAEGFIRLSVGVEPVEVLWQSIDTALVLTGAEG</sequence>
<evidence type="ECO:0000256" key="4">
    <source>
        <dbReference type="RuleBase" id="RU362118"/>
    </source>
</evidence>
<dbReference type="InterPro" id="IPR015421">
    <property type="entry name" value="PyrdxlP-dep_Trfase_major"/>
</dbReference>
<gene>
    <name evidence="5" type="ORF">LY56_03261</name>
</gene>